<organism evidence="1 2">
    <name type="scientific">Chryseosolibacter indicus</name>
    <dbReference type="NCBI Taxonomy" id="2782351"/>
    <lineage>
        <taxon>Bacteria</taxon>
        <taxon>Pseudomonadati</taxon>
        <taxon>Bacteroidota</taxon>
        <taxon>Cytophagia</taxon>
        <taxon>Cytophagales</taxon>
        <taxon>Chryseotaleaceae</taxon>
        <taxon>Chryseosolibacter</taxon>
    </lineage>
</organism>
<keyword evidence="2" id="KW-1185">Reference proteome</keyword>
<evidence type="ECO:0000313" key="2">
    <source>
        <dbReference type="Proteomes" id="UP000772618"/>
    </source>
</evidence>
<dbReference type="RefSeq" id="WP_254152905.1">
    <property type="nucleotide sequence ID" value="NZ_JAHESD010000010.1"/>
</dbReference>
<protein>
    <submittedName>
        <fullName evidence="1">Uncharacterized protein</fullName>
    </submittedName>
</protein>
<reference evidence="1 2" key="1">
    <citation type="submission" date="2021-05" db="EMBL/GenBank/DDBJ databases">
        <title>A Polyphasic approach of four new species of the genus Ohtaekwangia: Ohtaekwangia histidinii sp. nov., Ohtaekwangia cretensis sp. nov., Ohtaekwangia indiensis sp. nov., Ohtaekwangia reichenbachii sp. nov. from diverse environment.</title>
        <authorList>
            <person name="Octaviana S."/>
        </authorList>
    </citation>
    <scope>NUCLEOTIDE SEQUENCE [LARGE SCALE GENOMIC DNA]</scope>
    <source>
        <strain evidence="1 2">PWU20</strain>
    </source>
</reference>
<sequence length="153" mass="17712">MQSVLQEWVMELPLREQGTLLTCVRGCDDEPKIWTRTGVAYSPGRRLTAFIRWCFMVPADPREVDIEEGAFMMSTPPDPFKPSEFGHLPQHWYSHAMHALEVIGYRHPDTNISHTARQLYKAMVHNMHLNCETSMQMIVRLSEDRIVNKTVVS</sequence>
<dbReference type="Proteomes" id="UP000772618">
    <property type="component" value="Unassembled WGS sequence"/>
</dbReference>
<comment type="caution">
    <text evidence="1">The sequence shown here is derived from an EMBL/GenBank/DDBJ whole genome shotgun (WGS) entry which is preliminary data.</text>
</comment>
<accession>A0ABS5VQ09</accession>
<dbReference type="EMBL" id="JAHESD010000010">
    <property type="protein sequence ID" value="MBT1702935.1"/>
    <property type="molecule type" value="Genomic_DNA"/>
</dbReference>
<name>A0ABS5VQ09_9BACT</name>
<gene>
    <name evidence="1" type="ORF">KK060_06570</name>
</gene>
<evidence type="ECO:0000313" key="1">
    <source>
        <dbReference type="EMBL" id="MBT1702935.1"/>
    </source>
</evidence>
<proteinExistence type="predicted"/>